<evidence type="ECO:0000313" key="7">
    <source>
        <dbReference type="EMBL" id="KAK9274088.1"/>
    </source>
</evidence>
<sequence length="707" mass="79688">MAEKESSMSSSIKGKERSDGDLQVCPLFIKDIAKSIVSAGKSLQLIRHVPTTIFSVVSGRGNDHEIDSFGSSNDGSDLSKLIHGQSIAGLTLSEVFCVSLAGLIGHGDHISKYFCQDDSCDQKLVSLFESSVSKQKMKNRNGESLSAFTCSEKIWFKFFVDTLLQKREIDLESKHKDPNDCYDTKEENMAAGDVDELPFLRLFCSENPVLTVCQTFLNKNRDAWSKLNLSRNFFLPSLNDESLRKAIFCGKSAPSFASGGTNYAFGFQFGESEYLRLQDDTKLLEDLFPFPTVLPSFQEDLNMSELLPFQKNSTLPSRVLSWIQSVEPKATPLPVVILQECLIVYIKKQVDYIGRHILSKLMNDWRLMDELGVLRAIYLLGSGDLLQHFLTVIFNRLDKGESWDDDFELNTILQESIRNSSDGMLLSAPDSLVVSITKNEELNTPSLVSTPRKSREHGFGIDGLDAIKFTYKVSWPLELIANTEAIKKYNQVMGFLLKVKRAKFVLDKARRWMWKGKGITTINRKHHWLVEQKLLHFVDAFHHYVMDRVYHSAWRELCEGMAAAGSLDEVIEVHEAYLLSIQRQCFVVPDKLWALIASRINSILGLALDFYSIQQTLSSGGAVSAIKARCEMEVDRIDKQFDDCIAFLLRVLSFKLNVGHFPHLADLVTRINYNYFYMSDSGNLITAPGSETVASRLGKAFPVRADG</sequence>
<dbReference type="EMBL" id="JBBPBK010000012">
    <property type="protein sequence ID" value="KAK9274088.1"/>
    <property type="molecule type" value="Genomic_DNA"/>
</dbReference>
<name>A0AAP0WMW5_LIQFO</name>
<dbReference type="GO" id="GO:0051011">
    <property type="term" value="F:microtubule minus-end binding"/>
    <property type="evidence" value="ECO:0007669"/>
    <property type="project" value="TreeGrafter"/>
</dbReference>
<dbReference type="FunFam" id="1.20.120.1900:FF:000008">
    <property type="entry name" value="Gamma-tubulin complex component"/>
    <property type="match status" value="1"/>
</dbReference>
<dbReference type="InterPro" id="IPR042241">
    <property type="entry name" value="GCP_C_sf"/>
</dbReference>
<dbReference type="Gene3D" id="1.20.120.1900">
    <property type="entry name" value="Gamma-tubulin complex, C-terminal domain"/>
    <property type="match status" value="1"/>
</dbReference>
<dbReference type="PANTHER" id="PTHR19302">
    <property type="entry name" value="GAMMA TUBULIN COMPLEX PROTEIN"/>
    <property type="match status" value="1"/>
</dbReference>
<dbReference type="Proteomes" id="UP001415857">
    <property type="component" value="Unassembled WGS sequence"/>
</dbReference>
<evidence type="ECO:0000313" key="8">
    <source>
        <dbReference type="Proteomes" id="UP001415857"/>
    </source>
</evidence>
<dbReference type="PANTHER" id="PTHR19302:SF33">
    <property type="entry name" value="GAMMA-TUBULIN COMPLEX COMPONENT 5"/>
    <property type="match status" value="1"/>
</dbReference>
<organism evidence="7 8">
    <name type="scientific">Liquidambar formosana</name>
    <name type="common">Formosan gum</name>
    <dbReference type="NCBI Taxonomy" id="63359"/>
    <lineage>
        <taxon>Eukaryota</taxon>
        <taxon>Viridiplantae</taxon>
        <taxon>Streptophyta</taxon>
        <taxon>Embryophyta</taxon>
        <taxon>Tracheophyta</taxon>
        <taxon>Spermatophyta</taxon>
        <taxon>Magnoliopsida</taxon>
        <taxon>eudicotyledons</taxon>
        <taxon>Gunneridae</taxon>
        <taxon>Pentapetalae</taxon>
        <taxon>Saxifragales</taxon>
        <taxon>Altingiaceae</taxon>
        <taxon>Liquidambar</taxon>
    </lineage>
</organism>
<comment type="similarity">
    <text evidence="1 5">Belongs to the TUBGCP family.</text>
</comment>
<keyword evidence="8" id="KW-1185">Reference proteome</keyword>
<dbReference type="GO" id="GO:0005874">
    <property type="term" value="C:microtubule"/>
    <property type="evidence" value="ECO:0007669"/>
    <property type="project" value="UniProtKB-KW"/>
</dbReference>
<protein>
    <recommendedName>
        <fullName evidence="5">Gamma-tubulin complex component</fullName>
    </recommendedName>
</protein>
<comment type="subcellular location">
    <subcellularLocation>
        <location evidence="5">Cytoplasm</location>
        <location evidence="5">Cytoskeleton</location>
        <location evidence="5">Microtubule organizing center</location>
    </subcellularLocation>
</comment>
<dbReference type="GO" id="GO:0007020">
    <property type="term" value="P:microtubule nucleation"/>
    <property type="evidence" value="ECO:0007669"/>
    <property type="project" value="InterPro"/>
</dbReference>
<accession>A0AAP0WMW5</accession>
<dbReference type="InterPro" id="IPR040457">
    <property type="entry name" value="GCP_C"/>
</dbReference>
<dbReference type="Pfam" id="PF04130">
    <property type="entry name" value="GCP_C_terminal"/>
    <property type="match status" value="1"/>
</dbReference>
<dbReference type="AlphaFoldDB" id="A0AAP0WMW5"/>
<proteinExistence type="inferred from homology"/>
<dbReference type="GO" id="GO:0000278">
    <property type="term" value="P:mitotic cell cycle"/>
    <property type="evidence" value="ECO:0007669"/>
    <property type="project" value="TreeGrafter"/>
</dbReference>
<feature type="domain" description="Gamma tubulin complex component C-terminal" evidence="6">
    <location>
        <begin position="367"/>
        <end position="677"/>
    </location>
</feature>
<evidence type="ECO:0000256" key="3">
    <source>
        <dbReference type="ARBA" id="ARBA00022701"/>
    </source>
</evidence>
<dbReference type="GO" id="GO:0051321">
    <property type="term" value="P:meiotic cell cycle"/>
    <property type="evidence" value="ECO:0007669"/>
    <property type="project" value="TreeGrafter"/>
</dbReference>
<gene>
    <name evidence="7" type="ORF">L1049_018902</name>
</gene>
<dbReference type="GO" id="GO:0000922">
    <property type="term" value="C:spindle pole"/>
    <property type="evidence" value="ECO:0007669"/>
    <property type="project" value="InterPro"/>
</dbReference>
<keyword evidence="4 5" id="KW-0206">Cytoskeleton</keyword>
<dbReference type="InterPro" id="IPR007259">
    <property type="entry name" value="GCP"/>
</dbReference>
<evidence type="ECO:0000256" key="2">
    <source>
        <dbReference type="ARBA" id="ARBA00022490"/>
    </source>
</evidence>
<dbReference type="GO" id="GO:0043015">
    <property type="term" value="F:gamma-tubulin binding"/>
    <property type="evidence" value="ECO:0007669"/>
    <property type="project" value="InterPro"/>
</dbReference>
<comment type="function">
    <text evidence="5">Component of the gamma-tubulin ring complex (gTuRC) which mediates microtubule nucleation.</text>
</comment>
<reference evidence="7 8" key="1">
    <citation type="journal article" date="2024" name="Plant J.">
        <title>Genome sequences and population genomics reveal climatic adaptation and genomic divergence between two closely related sweetgum species.</title>
        <authorList>
            <person name="Xu W.Q."/>
            <person name="Ren C.Q."/>
            <person name="Zhang X.Y."/>
            <person name="Comes H.P."/>
            <person name="Liu X.H."/>
            <person name="Li Y.G."/>
            <person name="Kettle C.J."/>
            <person name="Jalonen R."/>
            <person name="Gaisberger H."/>
            <person name="Ma Y.Z."/>
            <person name="Qiu Y.X."/>
        </authorList>
    </citation>
    <scope>NUCLEOTIDE SEQUENCE [LARGE SCALE GENOMIC DNA]</scope>
    <source>
        <strain evidence="7">Hangzhou</strain>
    </source>
</reference>
<dbReference type="GO" id="GO:0051225">
    <property type="term" value="P:spindle assembly"/>
    <property type="evidence" value="ECO:0007669"/>
    <property type="project" value="TreeGrafter"/>
</dbReference>
<comment type="caution">
    <text evidence="7">The sequence shown here is derived from an EMBL/GenBank/DDBJ whole genome shotgun (WGS) entry which is preliminary data.</text>
</comment>
<keyword evidence="3 5" id="KW-0493">Microtubule</keyword>
<keyword evidence="2 5" id="KW-0963">Cytoplasm</keyword>
<dbReference type="GO" id="GO:0031122">
    <property type="term" value="P:cytoplasmic microtubule organization"/>
    <property type="evidence" value="ECO:0007669"/>
    <property type="project" value="TreeGrafter"/>
</dbReference>
<evidence type="ECO:0000256" key="4">
    <source>
        <dbReference type="ARBA" id="ARBA00023212"/>
    </source>
</evidence>
<evidence type="ECO:0000256" key="5">
    <source>
        <dbReference type="RuleBase" id="RU363050"/>
    </source>
</evidence>
<evidence type="ECO:0000259" key="6">
    <source>
        <dbReference type="Pfam" id="PF04130"/>
    </source>
</evidence>
<dbReference type="GO" id="GO:0000930">
    <property type="term" value="C:gamma-tubulin complex"/>
    <property type="evidence" value="ECO:0007669"/>
    <property type="project" value="TreeGrafter"/>
</dbReference>
<evidence type="ECO:0000256" key="1">
    <source>
        <dbReference type="ARBA" id="ARBA00010337"/>
    </source>
</evidence>